<dbReference type="GO" id="GO:0071555">
    <property type="term" value="P:cell wall organization"/>
    <property type="evidence" value="ECO:0007669"/>
    <property type="project" value="UniProtKB-KW"/>
</dbReference>
<feature type="chain" id="PRO_5040268580" evidence="11">
    <location>
        <begin position="27"/>
        <end position="381"/>
    </location>
</feature>
<evidence type="ECO:0000313" key="12">
    <source>
        <dbReference type="EMBL" id="KAG1306863.1"/>
    </source>
</evidence>
<dbReference type="PANTHER" id="PTHR31736">
    <property type="match status" value="1"/>
</dbReference>
<evidence type="ECO:0000256" key="9">
    <source>
        <dbReference type="ARBA" id="ARBA00023316"/>
    </source>
</evidence>
<dbReference type="GO" id="GO:0046576">
    <property type="term" value="F:rhamnogalacturonan alpha-L-rhamnopyranosyl-(1-&gt;4)-alpha-D-galactopyranosyluronide lyase activity"/>
    <property type="evidence" value="ECO:0007669"/>
    <property type="project" value="UniProtKB-ARBA"/>
</dbReference>
<keyword evidence="7" id="KW-0325">Glycoprotein</keyword>
<keyword evidence="5 10" id="KW-0378">Hydrolase</keyword>
<sequence length="381" mass="39970">MVQLLSLSSSIAALLLVSLGINDVAAATCVVNPTGGDDASAITKAFETCKSGGTVSFPKGKNYKLNSMIEIQGLKNVNIDFQGQITLAPFDSKFKGGSAYIKIKGDNVRLSGGGTINGNGQTWYDKEDRTAPTVLRLSVTNSVFSNFNIINAPRAHMGATNADNLVIEKVTLKTASSSSKPAKNTDALDISSSKNIVFRDSELTIGDDCTAINGGVTNVTLSNIVCNGGHGFSVGSLGKGGATDTVKTVRVLDSTCNNCQNGVRVKTWPGGKGSVSDVVYRNVKLNNVENPVIVTTHYCDKNQMSYCTKNADSSLSITGVTFDNISGSVTGKKPIINIDCSTKSPCSGFTLNQVNIKKASSTPKNVCNNLTGSNKITYCSS</sequence>
<keyword evidence="3" id="KW-0964">Secreted</keyword>
<evidence type="ECO:0000256" key="4">
    <source>
        <dbReference type="ARBA" id="ARBA00022729"/>
    </source>
</evidence>
<dbReference type="PANTHER" id="PTHR31736:SF19">
    <property type="entry name" value="PECTIN LYASE SUPERFAMILY PROTEIN-RELATED"/>
    <property type="match status" value="1"/>
</dbReference>
<comment type="subcellular location">
    <subcellularLocation>
        <location evidence="1">Secreted</location>
    </subcellularLocation>
</comment>
<dbReference type="Gene3D" id="2.160.20.10">
    <property type="entry name" value="Single-stranded right-handed beta-helix, Pectin lyase-like"/>
    <property type="match status" value="1"/>
</dbReference>
<keyword evidence="9" id="KW-0961">Cell wall biogenesis/degradation</keyword>
<keyword evidence="6" id="KW-1015">Disulfide bond</keyword>
<comment type="similarity">
    <text evidence="2 10">Belongs to the glycosyl hydrolase 28 family.</text>
</comment>
<dbReference type="InterPro" id="IPR000743">
    <property type="entry name" value="Glyco_hydro_28"/>
</dbReference>
<reference evidence="12" key="1">
    <citation type="journal article" date="2020" name="Microb. Genom.">
        <title>Genetic diversity of clinical and environmental Mucorales isolates obtained from an investigation of mucormycosis cases among solid organ transplant recipients.</title>
        <authorList>
            <person name="Nguyen M.H."/>
            <person name="Kaul D."/>
            <person name="Muto C."/>
            <person name="Cheng S.J."/>
            <person name="Richter R.A."/>
            <person name="Bruno V.M."/>
            <person name="Liu G."/>
            <person name="Beyhan S."/>
            <person name="Sundermann A.J."/>
            <person name="Mounaud S."/>
            <person name="Pasculle A.W."/>
            <person name="Nierman W.C."/>
            <person name="Driscoll E."/>
            <person name="Cumbie R."/>
            <person name="Clancy C.J."/>
            <person name="Dupont C.L."/>
        </authorList>
    </citation>
    <scope>NUCLEOTIDE SEQUENCE</scope>
    <source>
        <strain evidence="12">GL11</strain>
    </source>
</reference>
<feature type="signal peptide" evidence="11">
    <location>
        <begin position="1"/>
        <end position="26"/>
    </location>
</feature>
<comment type="caution">
    <text evidence="12">The sequence shown here is derived from an EMBL/GenBank/DDBJ whole genome shotgun (WGS) entry which is preliminary data.</text>
</comment>
<evidence type="ECO:0000256" key="8">
    <source>
        <dbReference type="ARBA" id="ARBA00023295"/>
    </source>
</evidence>
<gene>
    <name evidence="12" type="ORF">G6F64_007266</name>
</gene>
<dbReference type="SUPFAM" id="SSF51126">
    <property type="entry name" value="Pectin lyase-like"/>
    <property type="match status" value="1"/>
</dbReference>
<dbReference type="GO" id="GO:0005975">
    <property type="term" value="P:carbohydrate metabolic process"/>
    <property type="evidence" value="ECO:0007669"/>
    <property type="project" value="InterPro"/>
</dbReference>
<dbReference type="EMBL" id="JAANQT010001051">
    <property type="protein sequence ID" value="KAG1306863.1"/>
    <property type="molecule type" value="Genomic_DNA"/>
</dbReference>
<dbReference type="Proteomes" id="UP000716291">
    <property type="component" value="Unassembled WGS sequence"/>
</dbReference>
<proteinExistence type="inferred from homology"/>
<evidence type="ECO:0000256" key="5">
    <source>
        <dbReference type="ARBA" id="ARBA00022801"/>
    </source>
</evidence>
<dbReference type="GO" id="GO:0004650">
    <property type="term" value="F:polygalacturonase activity"/>
    <property type="evidence" value="ECO:0007669"/>
    <property type="project" value="InterPro"/>
</dbReference>
<evidence type="ECO:0000313" key="13">
    <source>
        <dbReference type="Proteomes" id="UP000716291"/>
    </source>
</evidence>
<dbReference type="GO" id="GO:0005576">
    <property type="term" value="C:extracellular region"/>
    <property type="evidence" value="ECO:0007669"/>
    <property type="project" value="UniProtKB-SubCell"/>
</dbReference>
<keyword evidence="4 11" id="KW-0732">Signal</keyword>
<dbReference type="InterPro" id="IPR012334">
    <property type="entry name" value="Pectin_lyas_fold"/>
</dbReference>
<evidence type="ECO:0000256" key="10">
    <source>
        <dbReference type="RuleBase" id="RU361169"/>
    </source>
</evidence>
<evidence type="ECO:0000256" key="1">
    <source>
        <dbReference type="ARBA" id="ARBA00004613"/>
    </source>
</evidence>
<protein>
    <submittedName>
        <fullName evidence="12">Uncharacterized protein</fullName>
    </submittedName>
</protein>
<dbReference type="OrthoDB" id="187139at2759"/>
<dbReference type="InterPro" id="IPR011050">
    <property type="entry name" value="Pectin_lyase_fold/virulence"/>
</dbReference>
<evidence type="ECO:0000256" key="3">
    <source>
        <dbReference type="ARBA" id="ARBA00022525"/>
    </source>
</evidence>
<keyword evidence="8 10" id="KW-0326">Glycosidase</keyword>
<dbReference type="AlphaFoldDB" id="A0A9P6X7T0"/>
<keyword evidence="13" id="KW-1185">Reference proteome</keyword>
<evidence type="ECO:0000256" key="6">
    <source>
        <dbReference type="ARBA" id="ARBA00023157"/>
    </source>
</evidence>
<name>A0A9P6X7T0_RHIOR</name>
<accession>A0A9P6X7T0</accession>
<organism evidence="12 13">
    <name type="scientific">Rhizopus oryzae</name>
    <name type="common">Mucormycosis agent</name>
    <name type="synonym">Rhizopus arrhizus var. delemar</name>
    <dbReference type="NCBI Taxonomy" id="64495"/>
    <lineage>
        <taxon>Eukaryota</taxon>
        <taxon>Fungi</taxon>
        <taxon>Fungi incertae sedis</taxon>
        <taxon>Mucoromycota</taxon>
        <taxon>Mucoromycotina</taxon>
        <taxon>Mucoromycetes</taxon>
        <taxon>Mucorales</taxon>
        <taxon>Mucorineae</taxon>
        <taxon>Rhizopodaceae</taxon>
        <taxon>Rhizopus</taxon>
    </lineage>
</organism>
<evidence type="ECO:0000256" key="2">
    <source>
        <dbReference type="ARBA" id="ARBA00008834"/>
    </source>
</evidence>
<dbReference type="Pfam" id="PF00295">
    <property type="entry name" value="Glyco_hydro_28"/>
    <property type="match status" value="1"/>
</dbReference>
<evidence type="ECO:0000256" key="11">
    <source>
        <dbReference type="SAM" id="SignalP"/>
    </source>
</evidence>
<evidence type="ECO:0000256" key="7">
    <source>
        <dbReference type="ARBA" id="ARBA00023180"/>
    </source>
</evidence>